<accession>A0A1C2IDE0</accession>
<evidence type="ECO:0000256" key="1">
    <source>
        <dbReference type="ARBA" id="ARBA00023224"/>
    </source>
</evidence>
<evidence type="ECO:0000313" key="4">
    <source>
        <dbReference type="EMBL" id="OCX73338.1"/>
    </source>
</evidence>
<dbReference type="PROSITE" id="PS50111">
    <property type="entry name" value="CHEMOTAXIS_TRANSDUC_2"/>
    <property type="match status" value="1"/>
</dbReference>
<dbReference type="InterPro" id="IPR025991">
    <property type="entry name" value="Chemoreceptor_zinc-bind_dom"/>
</dbReference>
<dbReference type="Proteomes" id="UP000094893">
    <property type="component" value="Unassembled WGS sequence"/>
</dbReference>
<dbReference type="Pfam" id="PF00015">
    <property type="entry name" value="MCPsignal"/>
    <property type="match status" value="1"/>
</dbReference>
<sequence>MTGDKAATEENKTIRALLEYLEAQLEGDGPRIEQILVKHPDFEALAQPMISRVLGLQEKTHQLVEHLRAVTVNVDGAAADIETAMQEVQQSSGQVKSAITDNVSSVQLLLKKIQEISRVVGTIKDISYKTNLLALNAAIEAARAGEHGRGFAVVADEVRSLAAHVQEATVEIRESMEQIADSGKAMQQKNSAVQEQTAGVDSVVQRLLDKSHHLRKMTTRLQFEATQETHQHFVEVALRESEKGTQALSPDHLPLPMDSHACRLGKWYDGTGRMQFASLRGFQDLAVPHQQIHQLAVQLLQATQEDSPDLPALREALQKQHEAFRKALSTMHSDLSA</sequence>
<dbReference type="InterPro" id="IPR004089">
    <property type="entry name" value="MCPsignal_dom"/>
</dbReference>
<comment type="caution">
    <text evidence="4">The sequence shown here is derived from an EMBL/GenBank/DDBJ whole genome shotgun (WGS) entry which is preliminary data.</text>
</comment>
<dbReference type="GO" id="GO:0016020">
    <property type="term" value="C:membrane"/>
    <property type="evidence" value="ECO:0007669"/>
    <property type="project" value="InterPro"/>
</dbReference>
<proteinExistence type="predicted"/>
<dbReference type="SUPFAM" id="SSF58104">
    <property type="entry name" value="Methyl-accepting chemotaxis protein (MCP) signaling domain"/>
    <property type="match status" value="1"/>
</dbReference>
<dbReference type="AlphaFoldDB" id="A0A1C2IDE0"/>
<organism evidence="4 5">
    <name type="scientific">Acidithiobacillus thiooxidans</name>
    <name type="common">Thiobacillus thiooxidans</name>
    <dbReference type="NCBI Taxonomy" id="930"/>
    <lineage>
        <taxon>Bacteria</taxon>
        <taxon>Pseudomonadati</taxon>
        <taxon>Pseudomonadota</taxon>
        <taxon>Acidithiobacillia</taxon>
        <taxon>Acidithiobacillales</taxon>
        <taxon>Acidithiobacillaceae</taxon>
        <taxon>Acidithiobacillus</taxon>
    </lineage>
</organism>
<feature type="domain" description="Methyl-accepting transducer" evidence="3">
    <location>
        <begin position="58"/>
        <end position="181"/>
    </location>
</feature>
<keyword evidence="1 2" id="KW-0807">Transducer</keyword>
<evidence type="ECO:0000259" key="3">
    <source>
        <dbReference type="PROSITE" id="PS50111"/>
    </source>
</evidence>
<dbReference type="Gene3D" id="6.10.250.3200">
    <property type="match status" value="1"/>
</dbReference>
<gene>
    <name evidence="4" type="ORF">A6P07_08695</name>
</gene>
<dbReference type="GO" id="GO:0007165">
    <property type="term" value="P:signal transduction"/>
    <property type="evidence" value="ECO:0007669"/>
    <property type="project" value="UniProtKB-KW"/>
</dbReference>
<dbReference type="SMART" id="SM00283">
    <property type="entry name" value="MA"/>
    <property type="match status" value="1"/>
</dbReference>
<name>A0A1C2IDE0_ACITH</name>
<dbReference type="Pfam" id="PF13682">
    <property type="entry name" value="CZB"/>
    <property type="match status" value="1"/>
</dbReference>
<dbReference type="Gene3D" id="1.20.120.30">
    <property type="entry name" value="Aspartate receptor, ligand-binding domain"/>
    <property type="match status" value="1"/>
</dbReference>
<dbReference type="EMBL" id="LWSA01000108">
    <property type="protein sequence ID" value="OCX73338.1"/>
    <property type="molecule type" value="Genomic_DNA"/>
</dbReference>
<evidence type="ECO:0000256" key="2">
    <source>
        <dbReference type="PROSITE-ProRule" id="PRU00284"/>
    </source>
</evidence>
<protein>
    <recommendedName>
        <fullName evidence="3">Methyl-accepting transducer domain-containing protein</fullName>
    </recommendedName>
</protein>
<dbReference type="PANTHER" id="PTHR32089">
    <property type="entry name" value="METHYL-ACCEPTING CHEMOTAXIS PROTEIN MCPB"/>
    <property type="match status" value="1"/>
</dbReference>
<evidence type="ECO:0000313" key="5">
    <source>
        <dbReference type="Proteomes" id="UP000094893"/>
    </source>
</evidence>
<dbReference type="RefSeq" id="WP_065957984.1">
    <property type="nucleotide sequence ID" value="NZ_LZYI01000026.1"/>
</dbReference>
<dbReference type="PANTHER" id="PTHR32089:SF112">
    <property type="entry name" value="LYSOZYME-LIKE PROTEIN-RELATED"/>
    <property type="match status" value="1"/>
</dbReference>
<reference evidence="4 5" key="1">
    <citation type="journal article" date="2016" name="Int. J. Mol. Sci.">
        <title>Comparative genomics of the extreme acidophile Acidithiobacillus thiooxidans reveals intraspecific divergence and niche adaptation.</title>
        <authorList>
            <person name="Zhang X."/>
            <person name="Feng X."/>
            <person name="Tao J."/>
            <person name="Ma L."/>
            <person name="Xiao Y."/>
            <person name="Liang Y."/>
            <person name="Liu X."/>
            <person name="Yin H."/>
        </authorList>
    </citation>
    <scope>NUCLEOTIDE SEQUENCE [LARGE SCALE GENOMIC DNA]</scope>
    <source>
        <strain evidence="4 5">A02</strain>
    </source>
</reference>